<name>A0A1H8B8C6_9BACT</name>
<protein>
    <submittedName>
        <fullName evidence="1">Prophage minor tail protein Z (GPZ)</fullName>
    </submittedName>
</protein>
<accession>A0A1H8B8C6</accession>
<organism evidence="1 2">
    <name type="scientific">Syntrophus gentianae</name>
    <dbReference type="NCBI Taxonomy" id="43775"/>
    <lineage>
        <taxon>Bacteria</taxon>
        <taxon>Pseudomonadati</taxon>
        <taxon>Thermodesulfobacteriota</taxon>
        <taxon>Syntrophia</taxon>
        <taxon>Syntrophales</taxon>
        <taxon>Syntrophaceae</taxon>
        <taxon>Syntrophus</taxon>
    </lineage>
</organism>
<dbReference type="RefSeq" id="WP_093884900.1">
    <property type="nucleotide sequence ID" value="NZ_FOBS01000048.1"/>
</dbReference>
<dbReference type="STRING" id="43775.SAMN04489760_14812"/>
<reference evidence="1 2" key="1">
    <citation type="submission" date="2016-10" db="EMBL/GenBank/DDBJ databases">
        <authorList>
            <person name="de Groot N.N."/>
        </authorList>
    </citation>
    <scope>NUCLEOTIDE SEQUENCE [LARGE SCALE GENOMIC DNA]</scope>
    <source>
        <strain evidence="1 2">DSM 8423</strain>
    </source>
</reference>
<dbReference type="OrthoDB" id="5518677at2"/>
<dbReference type="InterPro" id="IPR010633">
    <property type="entry name" value="Phage_lambda_GpZ"/>
</dbReference>
<evidence type="ECO:0000313" key="2">
    <source>
        <dbReference type="Proteomes" id="UP000198744"/>
    </source>
</evidence>
<keyword evidence="2" id="KW-1185">Reference proteome</keyword>
<proteinExistence type="predicted"/>
<dbReference type="Proteomes" id="UP000198744">
    <property type="component" value="Unassembled WGS sequence"/>
</dbReference>
<gene>
    <name evidence="1" type="ORF">SAMN04489760_14812</name>
</gene>
<sequence>MIRISIDPIDQARVRKLLSGMKNIGERVLSRSLNKTITGVKTDASTEIRQELNAKKAAVDETFTLNKATIKKLSASIVSTGKPLALIDFVGTRQTNKGVSVLVKKTGARKIITGAFITTLKEGHKGVFWRNWHGVKRTKSTKIKYGALPKTYRLPMSERFGPRVPDILGNDSVMGTVLKKASDRLHTNIESELNYELGKLK</sequence>
<evidence type="ECO:0000313" key="1">
    <source>
        <dbReference type="EMBL" id="SEM79033.1"/>
    </source>
</evidence>
<dbReference type="EMBL" id="FOBS01000048">
    <property type="protein sequence ID" value="SEM79033.1"/>
    <property type="molecule type" value="Genomic_DNA"/>
</dbReference>
<dbReference type="AlphaFoldDB" id="A0A1H8B8C6"/>
<dbReference type="Pfam" id="PF06763">
    <property type="entry name" value="Minor_tail_Z"/>
    <property type="match status" value="1"/>
</dbReference>